<evidence type="ECO:0000259" key="3">
    <source>
        <dbReference type="PROSITE" id="PS50887"/>
    </source>
</evidence>
<dbReference type="InterPro" id="IPR029787">
    <property type="entry name" value="Nucleotide_cyclase"/>
</dbReference>
<dbReference type="InterPro" id="IPR007892">
    <property type="entry name" value="CHASE4"/>
</dbReference>
<evidence type="ECO:0000313" key="5">
    <source>
        <dbReference type="Proteomes" id="UP001268610"/>
    </source>
</evidence>
<dbReference type="Proteomes" id="UP001268610">
    <property type="component" value="Unassembled WGS sequence"/>
</dbReference>
<evidence type="ECO:0000256" key="1">
    <source>
        <dbReference type="SAM" id="Phobius"/>
    </source>
</evidence>
<feature type="transmembrane region" description="Helical" evidence="1">
    <location>
        <begin position="265"/>
        <end position="287"/>
    </location>
</feature>
<proteinExistence type="predicted"/>
<dbReference type="CDD" id="cd01949">
    <property type="entry name" value="GGDEF"/>
    <property type="match status" value="1"/>
</dbReference>
<dbReference type="Gene3D" id="3.30.70.270">
    <property type="match status" value="1"/>
</dbReference>
<dbReference type="Gene3D" id="3.20.20.450">
    <property type="entry name" value="EAL domain"/>
    <property type="match status" value="1"/>
</dbReference>
<dbReference type="InterPro" id="IPR035919">
    <property type="entry name" value="EAL_sf"/>
</dbReference>
<dbReference type="PROSITE" id="PS50887">
    <property type="entry name" value="GGDEF"/>
    <property type="match status" value="1"/>
</dbReference>
<gene>
    <name evidence="4" type="ORF">RJJ65_32650</name>
</gene>
<keyword evidence="1" id="KW-1133">Transmembrane helix</keyword>
<feature type="domain" description="EAL" evidence="2">
    <location>
        <begin position="472"/>
        <end position="720"/>
    </location>
</feature>
<dbReference type="SMART" id="SM00052">
    <property type="entry name" value="EAL"/>
    <property type="match status" value="1"/>
</dbReference>
<feature type="transmembrane region" description="Helical" evidence="1">
    <location>
        <begin position="12"/>
        <end position="37"/>
    </location>
</feature>
<evidence type="ECO:0000313" key="4">
    <source>
        <dbReference type="EMBL" id="MDR9777311.1"/>
    </source>
</evidence>
<keyword evidence="1" id="KW-0812">Transmembrane</keyword>
<dbReference type="Pfam" id="PF00563">
    <property type="entry name" value="EAL"/>
    <property type="match status" value="1"/>
</dbReference>
<dbReference type="EMBL" id="JAVLSF010000038">
    <property type="protein sequence ID" value="MDR9777311.1"/>
    <property type="molecule type" value="Genomic_DNA"/>
</dbReference>
<dbReference type="SMART" id="SM00267">
    <property type="entry name" value="GGDEF"/>
    <property type="match status" value="1"/>
</dbReference>
<dbReference type="SUPFAM" id="SSF141868">
    <property type="entry name" value="EAL domain-like"/>
    <property type="match status" value="1"/>
</dbReference>
<dbReference type="InterPro" id="IPR043128">
    <property type="entry name" value="Rev_trsase/Diguanyl_cyclase"/>
</dbReference>
<reference evidence="4" key="1">
    <citation type="submission" date="2023-04" db="EMBL/GenBank/DDBJ databases">
        <title>Genomic characterization of faba bean (Vicia faba) microsymbionts in Mexican soils.</title>
        <authorList>
            <person name="Rivera Orduna F.N."/>
            <person name="Guevara-Luna J."/>
            <person name="Yan J."/>
            <person name="Arroyo-Herrera I."/>
            <person name="Li Y."/>
            <person name="Vasquez-Murrieta M.S."/>
            <person name="Wang E.T."/>
        </authorList>
    </citation>
    <scope>NUCLEOTIDE SEQUENCE</scope>
    <source>
        <strain evidence="4">CH26</strain>
    </source>
</reference>
<protein>
    <submittedName>
        <fullName evidence="4">EAL domain-containing protein</fullName>
    </submittedName>
</protein>
<organism evidence="4 5">
    <name type="scientific">Rhizobium hidalgonense</name>
    <dbReference type="NCBI Taxonomy" id="1538159"/>
    <lineage>
        <taxon>Bacteria</taxon>
        <taxon>Pseudomonadati</taxon>
        <taxon>Pseudomonadota</taxon>
        <taxon>Alphaproteobacteria</taxon>
        <taxon>Hyphomicrobiales</taxon>
        <taxon>Rhizobiaceae</taxon>
        <taxon>Rhizobium/Agrobacterium group</taxon>
        <taxon>Rhizobium</taxon>
    </lineage>
</organism>
<dbReference type="InterPro" id="IPR052155">
    <property type="entry name" value="Biofilm_reg_signaling"/>
</dbReference>
<feature type="domain" description="GGDEF" evidence="3">
    <location>
        <begin position="333"/>
        <end position="463"/>
    </location>
</feature>
<accession>A0AAJ2H418</accession>
<dbReference type="InterPro" id="IPR000160">
    <property type="entry name" value="GGDEF_dom"/>
</dbReference>
<dbReference type="InterPro" id="IPR001633">
    <property type="entry name" value="EAL_dom"/>
</dbReference>
<dbReference type="PROSITE" id="PS50883">
    <property type="entry name" value="EAL"/>
    <property type="match status" value="1"/>
</dbReference>
<comment type="caution">
    <text evidence="4">The sequence shown here is derived from an EMBL/GenBank/DDBJ whole genome shotgun (WGS) entry which is preliminary data.</text>
</comment>
<keyword evidence="1" id="KW-0472">Membrane</keyword>
<dbReference type="SUPFAM" id="SSF55073">
    <property type="entry name" value="Nucleotide cyclase"/>
    <property type="match status" value="1"/>
</dbReference>
<dbReference type="Pfam" id="PF00990">
    <property type="entry name" value="GGDEF"/>
    <property type="match status" value="1"/>
</dbReference>
<dbReference type="Pfam" id="PF05228">
    <property type="entry name" value="CHASE4"/>
    <property type="match status" value="1"/>
</dbReference>
<evidence type="ECO:0000259" key="2">
    <source>
        <dbReference type="PROSITE" id="PS50883"/>
    </source>
</evidence>
<dbReference type="AlphaFoldDB" id="A0AAJ2H418"/>
<dbReference type="PANTHER" id="PTHR44757:SF2">
    <property type="entry name" value="BIOFILM ARCHITECTURE MAINTENANCE PROTEIN MBAA"/>
    <property type="match status" value="1"/>
</dbReference>
<dbReference type="PANTHER" id="PTHR44757">
    <property type="entry name" value="DIGUANYLATE CYCLASE DGCP"/>
    <property type="match status" value="1"/>
</dbReference>
<dbReference type="NCBIfam" id="TIGR00254">
    <property type="entry name" value="GGDEF"/>
    <property type="match status" value="1"/>
</dbReference>
<dbReference type="CDD" id="cd01948">
    <property type="entry name" value="EAL"/>
    <property type="match status" value="1"/>
</dbReference>
<name>A0AAJ2H418_9HYPH</name>
<sequence length="726" mass="79358">MQMNWQARSQWVLKWVLPAATSLIIGCVLFGTLQWAAGQTDMVAEARQRDLVKLIVSKMQASVAHDQESATVWDDAVRKTDARDLEWLKSNLGDWMHTYFGHDAAIVLSADHSPIYEFIAPSDSALTPDDLRAAYTPLADALQKRLAAGDAEGVTDQVLSIGESDLTYVGRRPAIVSVKPIVSDTGDIEQQPGEQNLHVAVRFLDRSFVSEIGKDYQFTEMRFSDDAPTDAEHSFVPLKSRSGAAIGYFTWRPFRPGASVMEATLPAVGLAAVAIFVAANLFGHAIWRRSARLASSREELQRLASRDPLTGLFNRAHFSTELAARLGAASQNQCHCVLFIDLDRFKAVNDTFGHPTGDKLISLVAQRMNEIMPAALIGRIGGDEFTVLLEEADGQLADAACARIVQRLREPFEIDGAHIVIGASVGAALAAGPADPSELTRQADIALYHAKAAGRNTFAIFGGHMDELLRRRRKLEQDLRLALETRSQLETFYQPVYSAEHKGLSSMEALARWKHPEQGFIAPDVFIPVAEEIGLIQEVGAMVLEDACSVMADLPSISMAINASTLELCSDGYALRVLSRLAKWNIDPKRLEIEITETLAFGGEAHSDRNIAMLRNAGVRIAIDDFGTGYSSFSRVQNVMIDRIKIDKSFIDSVQGESKPLIEAMINMARAKGLKTTAEGVETDEQSDALVALGCDSLQGFLISRPLARAAVIDLYNGSGKRTFTA</sequence>